<protein>
    <submittedName>
        <fullName evidence="2">Uncharacterized protein</fullName>
    </submittedName>
</protein>
<gene>
    <name evidence="2" type="ORF">OsJ_11437</name>
</gene>
<name>A0A8J8XIP7_ORYSJ</name>
<dbReference type="EMBL" id="CM000140">
    <property type="protein sequence ID" value="EAZ27489.1"/>
    <property type="molecule type" value="Genomic_DNA"/>
</dbReference>
<reference evidence="2" key="2">
    <citation type="submission" date="2008-12" db="EMBL/GenBank/DDBJ databases">
        <title>Improved gene annotation of the rice (Oryza sativa) genomes.</title>
        <authorList>
            <person name="Wang J."/>
            <person name="Li R."/>
            <person name="Fan W."/>
            <person name="Huang Q."/>
            <person name="Zhang J."/>
            <person name="Zhou Y."/>
            <person name="Hu Y."/>
            <person name="Zi S."/>
            <person name="Li J."/>
            <person name="Ni P."/>
            <person name="Zheng H."/>
            <person name="Zhang Y."/>
            <person name="Zhao M."/>
            <person name="Hao Q."/>
            <person name="McDermott J."/>
            <person name="Samudrala R."/>
            <person name="Kristiansen K."/>
            <person name="Wong G.K.-S."/>
        </authorList>
    </citation>
    <scope>NUCLEOTIDE SEQUENCE</scope>
</reference>
<accession>A0A8J8XIP7</accession>
<evidence type="ECO:0000313" key="2">
    <source>
        <dbReference type="EMBL" id="EAZ27489.1"/>
    </source>
</evidence>
<organism evidence="2">
    <name type="scientific">Oryza sativa subsp. japonica</name>
    <name type="common">Rice</name>
    <dbReference type="NCBI Taxonomy" id="39947"/>
    <lineage>
        <taxon>Eukaryota</taxon>
        <taxon>Viridiplantae</taxon>
        <taxon>Streptophyta</taxon>
        <taxon>Embryophyta</taxon>
        <taxon>Tracheophyta</taxon>
        <taxon>Spermatophyta</taxon>
        <taxon>Magnoliopsida</taxon>
        <taxon>Liliopsida</taxon>
        <taxon>Poales</taxon>
        <taxon>Poaceae</taxon>
        <taxon>BOP clade</taxon>
        <taxon>Oryzoideae</taxon>
        <taxon>Oryzeae</taxon>
        <taxon>Oryzinae</taxon>
        <taxon>Oryza</taxon>
        <taxon>Oryza sativa</taxon>
    </lineage>
</organism>
<reference evidence="2" key="1">
    <citation type="journal article" date="2005" name="PLoS Biol.">
        <title>The genomes of Oryza sativa: a history of duplications.</title>
        <authorList>
            <person name="Yu J."/>
            <person name="Wang J."/>
            <person name="Lin W."/>
            <person name="Li S."/>
            <person name="Li H."/>
            <person name="Zhou J."/>
            <person name="Ni P."/>
            <person name="Dong W."/>
            <person name="Hu S."/>
            <person name="Zeng C."/>
            <person name="Zhang J."/>
            <person name="Zhang Y."/>
            <person name="Li R."/>
            <person name="Xu Z."/>
            <person name="Li S."/>
            <person name="Li X."/>
            <person name="Zheng H."/>
            <person name="Cong L."/>
            <person name="Lin L."/>
            <person name="Yin J."/>
            <person name="Geng J."/>
            <person name="Li G."/>
            <person name="Shi J."/>
            <person name="Liu J."/>
            <person name="Lv H."/>
            <person name="Li J."/>
            <person name="Wang J."/>
            <person name="Deng Y."/>
            <person name="Ran L."/>
            <person name="Shi X."/>
            <person name="Wang X."/>
            <person name="Wu Q."/>
            <person name="Li C."/>
            <person name="Ren X."/>
            <person name="Wang J."/>
            <person name="Wang X."/>
            <person name="Li D."/>
            <person name="Liu D."/>
            <person name="Zhang X."/>
            <person name="Ji Z."/>
            <person name="Zhao W."/>
            <person name="Sun Y."/>
            <person name="Zhang Z."/>
            <person name="Bao J."/>
            <person name="Han Y."/>
            <person name="Dong L."/>
            <person name="Ji J."/>
            <person name="Chen P."/>
            <person name="Wu S."/>
            <person name="Liu J."/>
            <person name="Xiao Y."/>
            <person name="Bu D."/>
            <person name="Tan J."/>
            <person name="Yang L."/>
            <person name="Ye C."/>
            <person name="Zhang J."/>
            <person name="Xu J."/>
            <person name="Zhou Y."/>
            <person name="Yu Y."/>
            <person name="Zhang B."/>
            <person name="Zhuang S."/>
            <person name="Wei H."/>
            <person name="Liu B."/>
            <person name="Lei M."/>
            <person name="Yu H."/>
            <person name="Li Y."/>
            <person name="Xu H."/>
            <person name="Wei S."/>
            <person name="He X."/>
            <person name="Fang L."/>
            <person name="Zhang Z."/>
            <person name="Zhang Y."/>
            <person name="Huang X."/>
            <person name="Su Z."/>
            <person name="Tong W."/>
            <person name="Li J."/>
            <person name="Tong Z."/>
            <person name="Li S."/>
            <person name="Ye J."/>
            <person name="Wang L."/>
            <person name="Fang L."/>
            <person name="Lei T."/>
            <person name="Chen C."/>
            <person name="Chen H."/>
            <person name="Xu Z."/>
            <person name="Li H."/>
            <person name="Huang H."/>
            <person name="Zhang F."/>
            <person name="Xu H."/>
            <person name="Li N."/>
            <person name="Zhao C."/>
            <person name="Li S."/>
            <person name="Dong L."/>
            <person name="Huang Y."/>
            <person name="Li L."/>
            <person name="Xi Y."/>
            <person name="Qi Q."/>
            <person name="Li W."/>
            <person name="Zhang B."/>
            <person name="Hu W."/>
            <person name="Zhang Y."/>
            <person name="Tian X."/>
            <person name="Jiao Y."/>
            <person name="Liang X."/>
            <person name="Jin J."/>
            <person name="Gao L."/>
            <person name="Zheng W."/>
            <person name="Hao B."/>
            <person name="Liu S."/>
            <person name="Wang W."/>
            <person name="Yuan L."/>
            <person name="Cao M."/>
            <person name="McDermott J."/>
            <person name="Samudrala R."/>
            <person name="Wang J."/>
            <person name="Wong G.K."/>
            <person name="Yang H."/>
        </authorList>
    </citation>
    <scope>NUCLEOTIDE SEQUENCE [LARGE SCALE GENOMIC DNA]</scope>
</reference>
<proteinExistence type="predicted"/>
<dbReference type="Proteomes" id="UP000007752">
    <property type="component" value="Chromosome 3"/>
</dbReference>
<keyword evidence="1" id="KW-0175">Coiled coil</keyword>
<sequence length="112" mass="12923">MEAAFQDVFRKALYRLCKLSAPLGIDHDYGLHPYRTDEDNRYHLRMAGLPKGCRCTLLSKMACSAKNAYEQALEELDELRDRYTNLEARYQQLPHKNTSALLVQARATTNMI</sequence>
<dbReference type="AlphaFoldDB" id="A0A8J8XIP7"/>
<feature type="coiled-coil region" evidence="1">
    <location>
        <begin position="66"/>
        <end position="96"/>
    </location>
</feature>
<evidence type="ECO:0000256" key="1">
    <source>
        <dbReference type="SAM" id="Coils"/>
    </source>
</evidence>